<evidence type="ECO:0000256" key="1">
    <source>
        <dbReference type="SAM" id="Phobius"/>
    </source>
</evidence>
<dbReference type="Proteomes" id="UP000475862">
    <property type="component" value="Unassembled WGS sequence"/>
</dbReference>
<gene>
    <name evidence="2" type="ORF">AGLY_000001</name>
</gene>
<proteinExistence type="predicted"/>
<keyword evidence="1" id="KW-1133">Transmembrane helix</keyword>
<feature type="transmembrane region" description="Helical" evidence="1">
    <location>
        <begin position="59"/>
        <end position="78"/>
    </location>
</feature>
<protein>
    <submittedName>
        <fullName evidence="2">Uncharacterized protein</fullName>
    </submittedName>
</protein>
<dbReference type="EMBL" id="VYZN01000001">
    <property type="protein sequence ID" value="KAE9544460.1"/>
    <property type="molecule type" value="Genomic_DNA"/>
</dbReference>
<dbReference type="AlphaFoldDB" id="A0A6G0U6Q7"/>
<reference evidence="2 3" key="1">
    <citation type="submission" date="2019-08" db="EMBL/GenBank/DDBJ databases">
        <title>The genome of the soybean aphid Biotype 1, its phylome, world population structure and adaptation to the North American continent.</title>
        <authorList>
            <person name="Giordano R."/>
            <person name="Donthu R.K."/>
            <person name="Hernandez A.G."/>
            <person name="Wright C.L."/>
            <person name="Zimin A.V."/>
        </authorList>
    </citation>
    <scope>NUCLEOTIDE SEQUENCE [LARGE SCALE GENOMIC DNA]</scope>
    <source>
        <tissue evidence="2">Whole aphids</tissue>
    </source>
</reference>
<name>A0A6G0U6Q7_APHGL</name>
<evidence type="ECO:0000313" key="2">
    <source>
        <dbReference type="EMBL" id="KAE9544460.1"/>
    </source>
</evidence>
<sequence length="243" mass="27986">MILLGKFQTCIHVEFYNLKNMAILYIKTSYCVFLPGFRNGALIPTISLLVKFANFNTNLMASVCKFLYHIIVTVFVRYEECTFNETSVRIFLIVGKHFLIVIIIILIQRSVKCQQYHLRPPGFSVLGASAKSNHDIFISQQDNGLSMENYLHTENVLCFKNIQTFTYIQSNVKKKYLIKSTTCGWISIVSISTDFRANKGFSKINKFKIIDGLRFINVKRKRIKNSQNKPVMIKKNPIKSTTS</sequence>
<keyword evidence="1" id="KW-0812">Transmembrane</keyword>
<comment type="caution">
    <text evidence="2">The sequence shown here is derived from an EMBL/GenBank/DDBJ whole genome shotgun (WGS) entry which is preliminary data.</text>
</comment>
<feature type="transmembrane region" description="Helical" evidence="1">
    <location>
        <begin position="90"/>
        <end position="107"/>
    </location>
</feature>
<keyword evidence="1" id="KW-0472">Membrane</keyword>
<organism evidence="2 3">
    <name type="scientific">Aphis glycines</name>
    <name type="common">Soybean aphid</name>
    <dbReference type="NCBI Taxonomy" id="307491"/>
    <lineage>
        <taxon>Eukaryota</taxon>
        <taxon>Metazoa</taxon>
        <taxon>Ecdysozoa</taxon>
        <taxon>Arthropoda</taxon>
        <taxon>Hexapoda</taxon>
        <taxon>Insecta</taxon>
        <taxon>Pterygota</taxon>
        <taxon>Neoptera</taxon>
        <taxon>Paraneoptera</taxon>
        <taxon>Hemiptera</taxon>
        <taxon>Sternorrhyncha</taxon>
        <taxon>Aphidomorpha</taxon>
        <taxon>Aphidoidea</taxon>
        <taxon>Aphididae</taxon>
        <taxon>Aphidini</taxon>
        <taxon>Aphis</taxon>
        <taxon>Aphis</taxon>
    </lineage>
</organism>
<keyword evidence="3" id="KW-1185">Reference proteome</keyword>
<accession>A0A6G0U6Q7</accession>
<evidence type="ECO:0000313" key="3">
    <source>
        <dbReference type="Proteomes" id="UP000475862"/>
    </source>
</evidence>